<keyword evidence="3" id="KW-1185">Reference proteome</keyword>
<dbReference type="RefSeq" id="WP_041097424.1">
    <property type="nucleotide sequence ID" value="NZ_JARTHD010000017.1"/>
</dbReference>
<dbReference type="EMBL" id="JXLP01000011">
    <property type="protein sequence ID" value="KIL78017.1"/>
    <property type="molecule type" value="Genomic_DNA"/>
</dbReference>
<dbReference type="Proteomes" id="UP000031982">
    <property type="component" value="Unassembled WGS sequence"/>
</dbReference>
<keyword evidence="1" id="KW-0472">Membrane</keyword>
<dbReference type="Pfam" id="PF12679">
    <property type="entry name" value="ABC2_membrane_2"/>
    <property type="match status" value="1"/>
</dbReference>
<name>A0ABR5ATE0_BACBA</name>
<feature type="transmembrane region" description="Helical" evidence="1">
    <location>
        <begin position="238"/>
        <end position="257"/>
    </location>
</feature>
<protein>
    <submittedName>
        <fullName evidence="2">Membrane protein</fullName>
    </submittedName>
</protein>
<keyword evidence="1" id="KW-0812">Transmembrane</keyword>
<evidence type="ECO:0000313" key="3">
    <source>
        <dbReference type="Proteomes" id="UP000031982"/>
    </source>
</evidence>
<feature type="transmembrane region" description="Helical" evidence="1">
    <location>
        <begin position="210"/>
        <end position="231"/>
    </location>
</feature>
<organism evidence="2 3">
    <name type="scientific">Bacillus badius</name>
    <dbReference type="NCBI Taxonomy" id="1455"/>
    <lineage>
        <taxon>Bacteria</taxon>
        <taxon>Bacillati</taxon>
        <taxon>Bacillota</taxon>
        <taxon>Bacilli</taxon>
        <taxon>Bacillales</taxon>
        <taxon>Bacillaceae</taxon>
        <taxon>Pseudobacillus</taxon>
    </lineage>
</organism>
<feature type="transmembrane region" description="Helical" evidence="1">
    <location>
        <begin position="20"/>
        <end position="38"/>
    </location>
</feature>
<dbReference type="PANTHER" id="PTHR37305">
    <property type="entry name" value="INTEGRAL MEMBRANE PROTEIN-RELATED"/>
    <property type="match status" value="1"/>
</dbReference>
<sequence length="316" mass="35369">MGRLIRNEWIKIFKRPGTYVMIGLLILMTGVFAGFTKYDESRQKDTPNWRQVVQAENAQYENTLKEATEISKDHKAYLEGQIKVNEYRLANNVPIDTKTSTLSFIEENSSLLSFAGLFMIIIAGGIVAGEYSWGTIKMLLIRPISRPKILLSKYAAVVLFGLFMIAILFVVSALIGAVLFGSSSHSAVHLAYEGGKVVEQNMIVYLSKVYLLKSIDVFMLATMAFMISAVFRSSSLAIGISLFLLFVGSNVTMLIAMKYDWAKYLLFANTNLMQYEEGQTLVDGMTIGFSITVLVIYYLVFQLLAFFTFAKRDVAA</sequence>
<evidence type="ECO:0000256" key="1">
    <source>
        <dbReference type="SAM" id="Phobius"/>
    </source>
</evidence>
<feature type="transmembrane region" description="Helical" evidence="1">
    <location>
        <begin position="111"/>
        <end position="133"/>
    </location>
</feature>
<reference evidence="2 3" key="1">
    <citation type="submission" date="2015-01" db="EMBL/GenBank/DDBJ databases">
        <title>Genome Assembly of Bacillus badius MTCC 1458.</title>
        <authorList>
            <person name="Verma A."/>
            <person name="Khatri I."/>
            <person name="Mual P."/>
            <person name="Subramanian S."/>
            <person name="Krishnamurthi S."/>
        </authorList>
    </citation>
    <scope>NUCLEOTIDE SEQUENCE [LARGE SCALE GENOMIC DNA]</scope>
    <source>
        <strain evidence="2 3">MTCC 1458</strain>
    </source>
</reference>
<evidence type="ECO:0000313" key="2">
    <source>
        <dbReference type="EMBL" id="KIL78017.1"/>
    </source>
</evidence>
<keyword evidence="1" id="KW-1133">Transmembrane helix</keyword>
<feature type="transmembrane region" description="Helical" evidence="1">
    <location>
        <begin position="154"/>
        <end position="180"/>
    </location>
</feature>
<comment type="caution">
    <text evidence="2">The sequence shown here is derived from an EMBL/GenBank/DDBJ whole genome shotgun (WGS) entry which is preliminary data.</text>
</comment>
<dbReference type="PANTHER" id="PTHR37305:SF1">
    <property type="entry name" value="MEMBRANE PROTEIN"/>
    <property type="match status" value="1"/>
</dbReference>
<proteinExistence type="predicted"/>
<feature type="transmembrane region" description="Helical" evidence="1">
    <location>
        <begin position="287"/>
        <end position="310"/>
    </location>
</feature>
<accession>A0ABR5ATE0</accession>
<gene>
    <name evidence="2" type="ORF">SD77_0996</name>
</gene>